<dbReference type="AlphaFoldDB" id="E0TJ00"/>
<reference key="2">
    <citation type="submission" date="2010-08" db="EMBL/GenBank/DDBJ databases">
        <title>Functional convergence in reduced genomes of bacterial symbionts spanning 200 million years of evolution.</title>
        <authorList>
            <person name="McCutcheon J.P."/>
            <person name="Moran N.A."/>
        </authorList>
    </citation>
    <scope>NUCLEOTIDE SEQUENCE</scope>
    <source>
        <strain>CARI</strain>
    </source>
</reference>
<dbReference type="Pfam" id="PF04715">
    <property type="entry name" value="Anth_synt_I_N"/>
    <property type="match status" value="1"/>
</dbReference>
<gene>
    <name evidence="11" type="primary">trpE</name>
    <name evidence="11" type="ordered locus">ZICARI_172</name>
</gene>
<evidence type="ECO:0000256" key="7">
    <source>
        <dbReference type="ARBA" id="ARBA00025634"/>
    </source>
</evidence>
<dbReference type="EMBL" id="CP002161">
    <property type="protein sequence ID" value="ADM89777.1"/>
    <property type="molecule type" value="Genomic_DNA"/>
</dbReference>
<dbReference type="InterPro" id="IPR015890">
    <property type="entry name" value="Chorismate_C"/>
</dbReference>
<dbReference type="InterPro" id="IPR006805">
    <property type="entry name" value="Anth_synth_I_N"/>
</dbReference>
<dbReference type="Proteomes" id="UP000001303">
    <property type="component" value="Chromosome"/>
</dbReference>
<dbReference type="STRING" id="871271.ZICARI_172"/>
<dbReference type="InterPro" id="IPR005801">
    <property type="entry name" value="ADC_synthase"/>
</dbReference>
<keyword evidence="6" id="KW-0456">Lyase</keyword>
<organism evidence="11 12">
    <name type="scientific">Zinderia insecticola (strain CARI)</name>
    <dbReference type="NCBI Taxonomy" id="871271"/>
    <lineage>
        <taxon>Bacteria</taxon>
        <taxon>Pseudomonadati</taxon>
        <taxon>Pseudomonadota</taxon>
        <taxon>Betaproteobacteria</taxon>
        <taxon>Burkholderiales</taxon>
        <taxon>Oxalobacteraceae</taxon>
        <taxon>Candidatus Zinderia</taxon>
    </lineage>
</organism>
<dbReference type="PANTHER" id="PTHR11236">
    <property type="entry name" value="AMINOBENZOATE/ANTHRANILATE SYNTHASE"/>
    <property type="match status" value="1"/>
</dbReference>
<comment type="cofactor">
    <cofactor evidence="1">
        <name>Mg(2+)</name>
        <dbReference type="ChEBI" id="CHEBI:18420"/>
    </cofactor>
</comment>
<proteinExistence type="predicted"/>
<dbReference type="Pfam" id="PF00425">
    <property type="entry name" value="Chorismate_bind"/>
    <property type="match status" value="1"/>
</dbReference>
<evidence type="ECO:0000256" key="2">
    <source>
        <dbReference type="ARBA" id="ARBA00011575"/>
    </source>
</evidence>
<dbReference type="HOGENOM" id="CLU_006493_9_2_4"/>
<reference evidence="11 12" key="1">
    <citation type="journal article" date="2010" name="Genome Biol. Evol.">
        <title>Functional convergence in reduced genomes of bacterial symbionts spanning 200 My of evolution.</title>
        <authorList>
            <person name="McCutcheon J.P."/>
            <person name="Moran N.A."/>
        </authorList>
    </citation>
    <scope>NUCLEOTIDE SEQUENCE [LARGE SCALE GENOMIC DNA]</scope>
    <source>
        <strain evidence="11 12">CARI</strain>
    </source>
</reference>
<evidence type="ECO:0000256" key="3">
    <source>
        <dbReference type="ARBA" id="ARBA00020653"/>
    </source>
</evidence>
<keyword evidence="5" id="KW-0460">Magnesium</keyword>
<dbReference type="GO" id="GO:0046872">
    <property type="term" value="F:metal ion binding"/>
    <property type="evidence" value="ECO:0007669"/>
    <property type="project" value="UniProtKB-KW"/>
</dbReference>
<evidence type="ECO:0000259" key="9">
    <source>
        <dbReference type="Pfam" id="PF00425"/>
    </source>
</evidence>
<comment type="catalytic activity">
    <reaction evidence="8">
        <text>chorismate + L-glutamine = anthranilate + pyruvate + L-glutamate + H(+)</text>
        <dbReference type="Rhea" id="RHEA:21732"/>
        <dbReference type="ChEBI" id="CHEBI:15361"/>
        <dbReference type="ChEBI" id="CHEBI:15378"/>
        <dbReference type="ChEBI" id="CHEBI:16567"/>
        <dbReference type="ChEBI" id="CHEBI:29748"/>
        <dbReference type="ChEBI" id="CHEBI:29985"/>
        <dbReference type="ChEBI" id="CHEBI:58359"/>
        <dbReference type="EC" id="4.1.3.27"/>
    </reaction>
</comment>
<dbReference type="PANTHER" id="PTHR11236:SF48">
    <property type="entry name" value="ISOCHORISMATE SYNTHASE MENF"/>
    <property type="match status" value="1"/>
</dbReference>
<evidence type="ECO:0000256" key="1">
    <source>
        <dbReference type="ARBA" id="ARBA00001946"/>
    </source>
</evidence>
<keyword evidence="4" id="KW-0479">Metal-binding</keyword>
<dbReference type="InterPro" id="IPR019999">
    <property type="entry name" value="Anth_synth_I-like"/>
</dbReference>
<protein>
    <recommendedName>
        <fullName evidence="3">Anthranilate synthase component 1</fullName>
    </recommendedName>
</protein>
<comment type="function">
    <text evidence="7">Part of a heterotetrameric complex that catalyzes the two-step biosynthesis of anthranilate, an intermediate in the biosynthesis of L-tryptophan. In the first step, the glutamine-binding beta subunit (TrpG) of anthranilate synthase (AS) provides the glutamine amidotransferase activity which generates ammonia as a substrate that, along with chorismate, is used in the second step, catalyzed by the large alpha subunit of AS (TrpE) to produce anthranilate. In the absence of TrpG, TrpE can synthesize anthranilate directly from chorismate and high concentrations of ammonia.</text>
</comment>
<dbReference type="GO" id="GO:0000162">
    <property type="term" value="P:L-tryptophan biosynthetic process"/>
    <property type="evidence" value="ECO:0007669"/>
    <property type="project" value="TreeGrafter"/>
</dbReference>
<comment type="subunit">
    <text evidence="2">Heterotetramer consisting of two non-identical subunits: a beta subunit (TrpG) and a large alpha subunit (TrpE).</text>
</comment>
<evidence type="ECO:0000313" key="12">
    <source>
        <dbReference type="Proteomes" id="UP000001303"/>
    </source>
</evidence>
<evidence type="ECO:0000259" key="10">
    <source>
        <dbReference type="Pfam" id="PF04715"/>
    </source>
</evidence>
<evidence type="ECO:0000256" key="6">
    <source>
        <dbReference type="ARBA" id="ARBA00023239"/>
    </source>
</evidence>
<evidence type="ECO:0000256" key="8">
    <source>
        <dbReference type="ARBA" id="ARBA00047683"/>
    </source>
</evidence>
<name>E0TJ00_ZINIC</name>
<dbReference type="KEGG" id="zin:ZICARI_172"/>
<dbReference type="PRINTS" id="PR00095">
    <property type="entry name" value="ANTSNTHASEI"/>
</dbReference>
<dbReference type="GO" id="GO:0004049">
    <property type="term" value="F:anthranilate synthase activity"/>
    <property type="evidence" value="ECO:0007669"/>
    <property type="project" value="UniProtKB-EC"/>
</dbReference>
<keyword evidence="12" id="KW-1185">Reference proteome</keyword>
<feature type="domain" description="Anthranilate synthase component I N-terminal" evidence="10">
    <location>
        <begin position="47"/>
        <end position="172"/>
    </location>
</feature>
<sequence length="492" mass="58337">MKIFKKKIFELLNKGYKNIPIYIKIFLNKIDSFNIYIKLLKLFKKKKKNTFIVEFNINNVKKKYSILNINNIKKISIYNKKIFFYNKKKINIIKNINILEYINNLFSKKNYFLNKNIKFTGGVLGYFNYDFINYIEKKNNIKNKFINYLNLPNIYFFIVEEFLYFNYKLNYIYIFYLLNNIKKYNIKINKINKIIYIFKKNVNFLIKKKNINNNKIIRLFKKKKYLKTILKAKNNIENGNLMQIQISQCFKTKYNGLDLLFYKILKNINPSPYLYFLHFNEFKIIGSSPETFIKHIVKKKNLKQKIIIRPIAGTRPRGKNNYEDIKIFNELINDPKEIAEHIMLIDLARNDISKIIVNGTLKLTKKMIIEKYSHVQHIVSNIKGMLKYNYNNIDILKATFPAGTLTGTPKIKSIEIINKLEPIKRSIYGGACGYISYNNNMDLAIIIRTAIIKNNILYTQAAGGIVYDSKPIKEWEETENKAKIILHVSKIS</sequence>
<accession>E0TJ00</accession>
<dbReference type="SUPFAM" id="SSF56322">
    <property type="entry name" value="ADC synthase"/>
    <property type="match status" value="1"/>
</dbReference>
<feature type="domain" description="Chorismate-utilising enzyme C-terminal" evidence="9">
    <location>
        <begin position="222"/>
        <end position="481"/>
    </location>
</feature>
<dbReference type="Gene3D" id="3.60.120.10">
    <property type="entry name" value="Anthranilate synthase"/>
    <property type="match status" value="1"/>
</dbReference>
<evidence type="ECO:0000313" key="11">
    <source>
        <dbReference type="EMBL" id="ADM89777.1"/>
    </source>
</evidence>
<evidence type="ECO:0000256" key="5">
    <source>
        <dbReference type="ARBA" id="ARBA00022842"/>
    </source>
</evidence>
<evidence type="ECO:0000256" key="4">
    <source>
        <dbReference type="ARBA" id="ARBA00022723"/>
    </source>
</evidence>